<evidence type="ECO:0000313" key="2">
    <source>
        <dbReference type="EMBL" id="KAJ5338593.1"/>
    </source>
</evidence>
<feature type="region of interest" description="Disordered" evidence="1">
    <location>
        <begin position="1"/>
        <end position="42"/>
    </location>
</feature>
<organism evidence="2 3">
    <name type="scientific">Penicillium brevicompactum</name>
    <dbReference type="NCBI Taxonomy" id="5074"/>
    <lineage>
        <taxon>Eukaryota</taxon>
        <taxon>Fungi</taxon>
        <taxon>Dikarya</taxon>
        <taxon>Ascomycota</taxon>
        <taxon>Pezizomycotina</taxon>
        <taxon>Eurotiomycetes</taxon>
        <taxon>Eurotiomycetidae</taxon>
        <taxon>Eurotiales</taxon>
        <taxon>Aspergillaceae</taxon>
        <taxon>Penicillium</taxon>
    </lineage>
</organism>
<reference evidence="2" key="2">
    <citation type="journal article" date="2023" name="IMA Fungus">
        <title>Comparative genomic study of the Penicillium genus elucidates a diverse pangenome and 15 lateral gene transfer events.</title>
        <authorList>
            <person name="Petersen C."/>
            <person name="Sorensen T."/>
            <person name="Nielsen M.R."/>
            <person name="Sondergaard T.E."/>
            <person name="Sorensen J.L."/>
            <person name="Fitzpatrick D.A."/>
            <person name="Frisvad J.C."/>
            <person name="Nielsen K.L."/>
        </authorList>
    </citation>
    <scope>NUCLEOTIDE SEQUENCE</scope>
    <source>
        <strain evidence="2">IBT 35673</strain>
    </source>
</reference>
<dbReference type="AlphaFoldDB" id="A0A9W9QIH5"/>
<sequence>MPGSSPSNEETSDPAVPIEPETEVNVNEAGAGSKAPIFNPADAATSSEMKALLEQHPELRSQLQELYQSTLEEEWVESYTAPARGRGGRGRGRGGMTSRSRGPWTAEKGFKRGLGRVRKVRQDGEEGKETGQTSEAFMRFLALVNRGQETTV</sequence>
<gene>
    <name evidence="2" type="ORF">N7452_005321</name>
</gene>
<proteinExistence type="predicted"/>
<evidence type="ECO:0000256" key="1">
    <source>
        <dbReference type="SAM" id="MobiDB-lite"/>
    </source>
</evidence>
<evidence type="ECO:0000313" key="3">
    <source>
        <dbReference type="Proteomes" id="UP001147695"/>
    </source>
</evidence>
<dbReference type="Proteomes" id="UP001147695">
    <property type="component" value="Unassembled WGS sequence"/>
</dbReference>
<feature type="region of interest" description="Disordered" evidence="1">
    <location>
        <begin position="78"/>
        <end position="135"/>
    </location>
</feature>
<accession>A0A9W9QIH5</accession>
<feature type="compositionally biased region" description="Basic and acidic residues" evidence="1">
    <location>
        <begin position="120"/>
        <end position="129"/>
    </location>
</feature>
<comment type="caution">
    <text evidence="2">The sequence shown here is derived from an EMBL/GenBank/DDBJ whole genome shotgun (WGS) entry which is preliminary data.</text>
</comment>
<reference evidence="2" key="1">
    <citation type="submission" date="2022-12" db="EMBL/GenBank/DDBJ databases">
        <authorList>
            <person name="Petersen C."/>
        </authorList>
    </citation>
    <scope>NUCLEOTIDE SEQUENCE</scope>
    <source>
        <strain evidence="2">IBT 35673</strain>
    </source>
</reference>
<name>A0A9W9QIH5_PENBR</name>
<dbReference type="EMBL" id="JAPZBQ010000003">
    <property type="protein sequence ID" value="KAJ5338593.1"/>
    <property type="molecule type" value="Genomic_DNA"/>
</dbReference>
<protein>
    <submittedName>
        <fullName evidence="2">Uncharacterized protein</fullName>
    </submittedName>
</protein>